<dbReference type="PIRSF" id="PIRSF000337">
    <property type="entry name" value="NTA_MOA"/>
    <property type="match status" value="1"/>
</dbReference>
<organism evidence="9 10">
    <name type="scientific">Kushneria avicenniae</name>
    <dbReference type="NCBI Taxonomy" id="402385"/>
    <lineage>
        <taxon>Bacteria</taxon>
        <taxon>Pseudomonadati</taxon>
        <taxon>Pseudomonadota</taxon>
        <taxon>Gammaproteobacteria</taxon>
        <taxon>Oceanospirillales</taxon>
        <taxon>Halomonadaceae</taxon>
        <taxon>Kushneria</taxon>
    </lineage>
</organism>
<proteinExistence type="inferred from homology"/>
<feature type="binding site" evidence="6">
    <location>
        <position position="226"/>
    </location>
    <ligand>
        <name>FMN</name>
        <dbReference type="ChEBI" id="CHEBI:58210"/>
    </ligand>
</feature>
<evidence type="ECO:0000313" key="9">
    <source>
        <dbReference type="EMBL" id="SFC06630.1"/>
    </source>
</evidence>
<accession>A0A1I1GBT1</accession>
<dbReference type="InterPro" id="IPR051260">
    <property type="entry name" value="Diverse_substr_monoxygenases"/>
</dbReference>
<evidence type="ECO:0000256" key="3">
    <source>
        <dbReference type="ARBA" id="ARBA00023002"/>
    </source>
</evidence>
<evidence type="ECO:0000256" key="5">
    <source>
        <dbReference type="ARBA" id="ARBA00033748"/>
    </source>
</evidence>
<dbReference type="PANTHER" id="PTHR30011:SF16">
    <property type="entry name" value="C2H2 FINGER DOMAIN TRANSCRIPTION FACTOR (EUROFUNG)-RELATED"/>
    <property type="match status" value="1"/>
</dbReference>
<dbReference type="Gene3D" id="3.20.20.30">
    <property type="entry name" value="Luciferase-like domain"/>
    <property type="match status" value="1"/>
</dbReference>
<dbReference type="RefSeq" id="WP_090130305.1">
    <property type="nucleotide sequence ID" value="NZ_FOLY01000001.1"/>
</dbReference>
<dbReference type="SUPFAM" id="SSF51679">
    <property type="entry name" value="Bacterial luciferase-like"/>
    <property type="match status" value="1"/>
</dbReference>
<feature type="region of interest" description="Disordered" evidence="7">
    <location>
        <begin position="433"/>
        <end position="452"/>
    </location>
</feature>
<name>A0A1I1GBT1_9GAMM</name>
<reference evidence="10" key="1">
    <citation type="submission" date="2016-10" db="EMBL/GenBank/DDBJ databases">
        <authorList>
            <person name="Varghese N."/>
            <person name="Submissions S."/>
        </authorList>
    </citation>
    <scope>NUCLEOTIDE SEQUENCE [LARGE SCALE GENOMIC DNA]</scope>
    <source>
        <strain evidence="10">DSM 23439</strain>
    </source>
</reference>
<dbReference type="NCBIfam" id="TIGR03860">
    <property type="entry name" value="FMN_nitrolo"/>
    <property type="match status" value="1"/>
</dbReference>
<keyword evidence="1 6" id="KW-0285">Flavoprotein</keyword>
<sequence length="452" mass="49028">MTPQRPMLLSLMAYPTGHHLAAWRHPSTDPGANSDIAHYQRLAKTAEAAGFEIIFLPDRLAIPGGSRQALQRVDEWSQGFEALTLAGALAASTSRIGIVATASTTFNEPFTLARQLASLDLLSGGRVGWNIVTSSLGAEVLNFNPVPNFSHGARYERADEFIRAAMGLWDSWDPQGIVRNKHSGLFFEADALRETDHQGTHFRTRGPLNVIPSPQGRPVLVQAGSSPAGRDLAAQHAEVVFTAHPSVEKTRAFRSDMHQRLLNAGRQTDEMAVLPGIFPIIGDTQAEAEARFEALQSLIQPEVAIALLETYLGDVDLSGCDPDGPLPELPTSNAIRSRQQLLTDLAARDDLTIRQLALKVAGARGHWQVVGTPESIADQMETWFTTGAADGFMLMPPTYPDGLDAFVEKVMPILHQRGLLGDSKAETTLRRRLGLRQGGQTDHHAAGQLESA</sequence>
<feature type="binding site" evidence="6">
    <location>
        <position position="225"/>
    </location>
    <ligand>
        <name>FMN</name>
        <dbReference type="ChEBI" id="CHEBI:58210"/>
    </ligand>
</feature>
<evidence type="ECO:0000256" key="1">
    <source>
        <dbReference type="ARBA" id="ARBA00022630"/>
    </source>
</evidence>
<dbReference type="GO" id="GO:0004497">
    <property type="term" value="F:monooxygenase activity"/>
    <property type="evidence" value="ECO:0007669"/>
    <property type="project" value="UniProtKB-KW"/>
</dbReference>
<keyword evidence="4 9" id="KW-0503">Monooxygenase</keyword>
<evidence type="ECO:0000256" key="2">
    <source>
        <dbReference type="ARBA" id="ARBA00022643"/>
    </source>
</evidence>
<dbReference type="AlphaFoldDB" id="A0A1I1GBT1"/>
<gene>
    <name evidence="9" type="ORF">SAMN05421848_0416</name>
</gene>
<feature type="domain" description="Luciferase-like" evidence="8">
    <location>
        <begin position="25"/>
        <end position="388"/>
    </location>
</feature>
<evidence type="ECO:0000313" key="10">
    <source>
        <dbReference type="Proteomes" id="UP000199046"/>
    </source>
</evidence>
<dbReference type="STRING" id="402385.SAMN05421848_0416"/>
<evidence type="ECO:0000256" key="4">
    <source>
        <dbReference type="ARBA" id="ARBA00023033"/>
    </source>
</evidence>
<feature type="binding site" evidence="6">
    <location>
        <position position="101"/>
    </location>
    <ligand>
        <name>FMN</name>
        <dbReference type="ChEBI" id="CHEBI:58210"/>
    </ligand>
</feature>
<dbReference type="InterPro" id="IPR011251">
    <property type="entry name" value="Luciferase-like_dom"/>
</dbReference>
<dbReference type="GO" id="GO:0016705">
    <property type="term" value="F:oxidoreductase activity, acting on paired donors, with incorporation or reduction of molecular oxygen"/>
    <property type="evidence" value="ECO:0007669"/>
    <property type="project" value="InterPro"/>
</dbReference>
<keyword evidence="3" id="KW-0560">Oxidoreductase</keyword>
<feature type="binding site" evidence="6">
    <location>
        <position position="155"/>
    </location>
    <ligand>
        <name>FMN</name>
        <dbReference type="ChEBI" id="CHEBI:58210"/>
    </ligand>
</feature>
<evidence type="ECO:0000259" key="8">
    <source>
        <dbReference type="Pfam" id="PF00296"/>
    </source>
</evidence>
<dbReference type="PANTHER" id="PTHR30011">
    <property type="entry name" value="ALKANESULFONATE MONOOXYGENASE-RELATED"/>
    <property type="match status" value="1"/>
</dbReference>
<evidence type="ECO:0000256" key="7">
    <source>
        <dbReference type="SAM" id="MobiDB-lite"/>
    </source>
</evidence>
<dbReference type="InterPro" id="IPR016215">
    <property type="entry name" value="NTA_MOA"/>
</dbReference>
<protein>
    <submittedName>
        <fullName evidence="9">FMN-dependent oxidoreductase, nitrilotriacetate monooxygenase family</fullName>
    </submittedName>
</protein>
<dbReference type="Proteomes" id="UP000199046">
    <property type="component" value="Unassembled WGS sequence"/>
</dbReference>
<comment type="similarity">
    <text evidence="5">Belongs to the NtaA/SnaA/DszA monooxygenase family.</text>
</comment>
<feature type="binding site" evidence="6">
    <location>
        <position position="58"/>
    </location>
    <ligand>
        <name>FMN</name>
        <dbReference type="ChEBI" id="CHEBI:58210"/>
    </ligand>
</feature>
<dbReference type="Pfam" id="PF00296">
    <property type="entry name" value="Bac_luciferase"/>
    <property type="match status" value="1"/>
</dbReference>
<keyword evidence="2 6" id="KW-0288">FMN</keyword>
<keyword evidence="10" id="KW-1185">Reference proteome</keyword>
<evidence type="ECO:0000256" key="6">
    <source>
        <dbReference type="PIRSR" id="PIRSR000337-1"/>
    </source>
</evidence>
<dbReference type="InterPro" id="IPR036661">
    <property type="entry name" value="Luciferase-like_sf"/>
</dbReference>
<feature type="binding site" evidence="6">
    <location>
        <position position="151"/>
    </location>
    <ligand>
        <name>FMN</name>
        <dbReference type="ChEBI" id="CHEBI:58210"/>
    </ligand>
</feature>
<dbReference type="EMBL" id="FOLY01000001">
    <property type="protein sequence ID" value="SFC06630.1"/>
    <property type="molecule type" value="Genomic_DNA"/>
</dbReference>
<dbReference type="CDD" id="cd01095">
    <property type="entry name" value="Nitrilotriacetate_monoxgenase"/>
    <property type="match status" value="1"/>
</dbReference>
<dbReference type="OrthoDB" id="6133319at2"/>